<protein>
    <recommendedName>
        <fullName evidence="1">TadE-like domain-containing protein</fullName>
    </recommendedName>
</protein>
<dbReference type="Pfam" id="PF07811">
    <property type="entry name" value="TadE"/>
    <property type="match status" value="1"/>
</dbReference>
<accession>A0A2S8G248</accession>
<organism evidence="2 3">
    <name type="scientific">Blastopirellula marina</name>
    <dbReference type="NCBI Taxonomy" id="124"/>
    <lineage>
        <taxon>Bacteria</taxon>
        <taxon>Pseudomonadati</taxon>
        <taxon>Planctomycetota</taxon>
        <taxon>Planctomycetia</taxon>
        <taxon>Pirellulales</taxon>
        <taxon>Pirellulaceae</taxon>
        <taxon>Blastopirellula</taxon>
    </lineage>
</organism>
<evidence type="ECO:0000259" key="1">
    <source>
        <dbReference type="Pfam" id="PF07811"/>
    </source>
</evidence>
<feature type="domain" description="TadE-like" evidence="1">
    <location>
        <begin position="32"/>
        <end position="73"/>
    </location>
</feature>
<comment type="caution">
    <text evidence="2">The sequence shown here is derived from an EMBL/GenBank/DDBJ whole genome shotgun (WGS) entry which is preliminary data.</text>
</comment>
<name>A0A2S8G248_9BACT</name>
<dbReference type="InterPro" id="IPR012495">
    <property type="entry name" value="TadE-like_dom"/>
</dbReference>
<dbReference type="EMBL" id="PUIB01000011">
    <property type="protein sequence ID" value="PQO38517.1"/>
    <property type="molecule type" value="Genomic_DNA"/>
</dbReference>
<evidence type="ECO:0000313" key="2">
    <source>
        <dbReference type="EMBL" id="PQO38517.1"/>
    </source>
</evidence>
<gene>
    <name evidence="2" type="ORF">C5Y98_10725</name>
</gene>
<dbReference type="Proteomes" id="UP000239388">
    <property type="component" value="Unassembled WGS sequence"/>
</dbReference>
<dbReference type="AlphaFoldDB" id="A0A2S8G248"/>
<proteinExistence type="predicted"/>
<reference evidence="2 3" key="1">
    <citation type="submission" date="2018-02" db="EMBL/GenBank/DDBJ databases">
        <title>Comparative genomes isolates from brazilian mangrove.</title>
        <authorList>
            <person name="Araujo J.E."/>
            <person name="Taketani R.G."/>
            <person name="Silva M.C.P."/>
            <person name="Loureco M.V."/>
            <person name="Andreote F.D."/>
        </authorList>
    </citation>
    <scope>NUCLEOTIDE SEQUENCE [LARGE SCALE GENOMIC DNA]</scope>
    <source>
        <strain evidence="2 3">NAP PRIS-MGV</strain>
    </source>
</reference>
<sequence>MNRFPSNNTKREWQMRACMMGNFGSWRSPRHGAIATEFAFVAPVLLLLAIACADFGRIPGHTHVVSNAARSGAETGGSKKFTDFTRPSWEADVKQSIENELANLPSFDPNRMEIDVSTTVDSSGLHVVTVEVMYPFMTSVAWPGIPRETNIRRRVVYRQFR</sequence>
<evidence type="ECO:0000313" key="3">
    <source>
        <dbReference type="Proteomes" id="UP000239388"/>
    </source>
</evidence>